<dbReference type="RefSeq" id="WP_147276118.1">
    <property type="nucleotide sequence ID" value="NZ_QQNH01000032.1"/>
</dbReference>
<comment type="caution">
    <text evidence="1">The sequence shown here is derived from an EMBL/GenBank/DDBJ whole genome shotgun (WGS) entry which is preliminary data.</text>
</comment>
<organism evidence="1 2">
    <name type="scientific">Pelagibacterium lacus</name>
    <dbReference type="NCBI Taxonomy" id="2282655"/>
    <lineage>
        <taxon>Bacteria</taxon>
        <taxon>Pseudomonadati</taxon>
        <taxon>Pseudomonadota</taxon>
        <taxon>Alphaproteobacteria</taxon>
        <taxon>Hyphomicrobiales</taxon>
        <taxon>Devosiaceae</taxon>
        <taxon>Pelagibacterium</taxon>
    </lineage>
</organism>
<protein>
    <submittedName>
        <fullName evidence="1">Uncharacterized protein</fullName>
    </submittedName>
</protein>
<gene>
    <name evidence="1" type="ORF">DVH29_14600</name>
</gene>
<evidence type="ECO:0000313" key="2">
    <source>
        <dbReference type="Proteomes" id="UP000253759"/>
    </source>
</evidence>
<evidence type="ECO:0000313" key="1">
    <source>
        <dbReference type="EMBL" id="RDE07834.1"/>
    </source>
</evidence>
<dbReference type="AlphaFoldDB" id="A0A369VZJ4"/>
<reference evidence="2" key="1">
    <citation type="submission" date="2018-07" db="EMBL/GenBank/DDBJ databases">
        <authorList>
            <person name="Liu B.-T."/>
            <person name="Du Z."/>
        </authorList>
    </citation>
    <scope>NUCLEOTIDE SEQUENCE [LARGE SCALE GENOMIC DNA]</scope>
    <source>
        <strain evidence="2">XYN52</strain>
    </source>
</reference>
<dbReference type="EMBL" id="QQNH01000032">
    <property type="protein sequence ID" value="RDE07834.1"/>
    <property type="molecule type" value="Genomic_DNA"/>
</dbReference>
<accession>A0A369VZJ4</accession>
<dbReference type="Proteomes" id="UP000253759">
    <property type="component" value="Unassembled WGS sequence"/>
</dbReference>
<proteinExistence type="predicted"/>
<sequence length="70" mass="7711">MFETVQIARRHLIGYEYPDARCAVEVSASWSGAILDPLGWFASRPRAEASEGEDEEGGAAAMLSYGWPNY</sequence>
<name>A0A369VZJ4_9HYPH</name>
<keyword evidence="2" id="KW-1185">Reference proteome</keyword>